<reference evidence="1" key="1">
    <citation type="journal article" date="2014" name="Front. Microbiol.">
        <title>High frequency of phylogenetically diverse reductive dehalogenase-homologous genes in deep subseafloor sedimentary metagenomes.</title>
        <authorList>
            <person name="Kawai M."/>
            <person name="Futagami T."/>
            <person name="Toyoda A."/>
            <person name="Takaki Y."/>
            <person name="Nishi S."/>
            <person name="Hori S."/>
            <person name="Arai W."/>
            <person name="Tsubouchi T."/>
            <person name="Morono Y."/>
            <person name="Uchiyama I."/>
            <person name="Ito T."/>
            <person name="Fujiyama A."/>
            <person name="Inagaki F."/>
            <person name="Takami H."/>
        </authorList>
    </citation>
    <scope>NUCLEOTIDE SEQUENCE</scope>
    <source>
        <strain evidence="1">Expedition CK06-06</strain>
    </source>
</reference>
<gene>
    <name evidence="1" type="ORF">S01H4_65556</name>
</gene>
<accession>X1E2C4</accession>
<dbReference type="SUPFAM" id="SSF49899">
    <property type="entry name" value="Concanavalin A-like lectins/glucanases"/>
    <property type="match status" value="1"/>
</dbReference>
<protein>
    <submittedName>
        <fullName evidence="1">Uncharacterized protein</fullName>
    </submittedName>
</protein>
<evidence type="ECO:0000313" key="1">
    <source>
        <dbReference type="EMBL" id="GAH26687.1"/>
    </source>
</evidence>
<feature type="non-terminal residue" evidence="1">
    <location>
        <position position="1"/>
    </location>
</feature>
<dbReference type="EMBL" id="BART01040164">
    <property type="protein sequence ID" value="GAH26687.1"/>
    <property type="molecule type" value="Genomic_DNA"/>
</dbReference>
<proteinExistence type="predicted"/>
<dbReference type="InterPro" id="IPR013320">
    <property type="entry name" value="ConA-like_dom_sf"/>
</dbReference>
<name>X1E2C4_9ZZZZ</name>
<organism evidence="1">
    <name type="scientific">marine sediment metagenome</name>
    <dbReference type="NCBI Taxonomy" id="412755"/>
    <lineage>
        <taxon>unclassified sequences</taxon>
        <taxon>metagenomes</taxon>
        <taxon>ecological metagenomes</taxon>
    </lineage>
</organism>
<comment type="caution">
    <text evidence="1">The sequence shown here is derived from an EMBL/GenBank/DDBJ whole genome shotgun (WGS) entry which is preliminary data.</text>
</comment>
<feature type="non-terminal residue" evidence="1">
    <location>
        <position position="102"/>
    </location>
</feature>
<dbReference type="Gene3D" id="2.60.120.200">
    <property type="match status" value="1"/>
</dbReference>
<dbReference type="AlphaFoldDB" id="X1E2C4"/>
<sequence length="102" mass="11092">TKESLNDGLLAYWNFDEGSGNTAYDSSGNNDGIINGATWTTGYSGYALDFDGTDDYVDLDIHSENLGFNKTDSYKISVWINSTSTSAGMIYSMSHSTGTRVF</sequence>